<dbReference type="Gene3D" id="2.30.29.30">
    <property type="entry name" value="Pleckstrin-homology domain (PH domain)/Phosphotyrosine-binding domain (PTB)"/>
    <property type="match status" value="1"/>
</dbReference>
<evidence type="ECO:0000256" key="9">
    <source>
        <dbReference type="ARBA" id="ARBA00022807"/>
    </source>
</evidence>
<dbReference type="InterPro" id="IPR028889">
    <property type="entry name" value="USP"/>
</dbReference>
<keyword evidence="8 16" id="KW-0378">Hydrolase</keyword>
<comment type="similarity">
    <text evidence="14">Belongs to the peptidase C19 family. UBP8 subfamily.</text>
</comment>
<evidence type="ECO:0000259" key="17">
    <source>
        <dbReference type="PROSITE" id="PS01179"/>
    </source>
</evidence>
<sequence>MGVIAPQMPKLFQLTRSLGFPHTTVVSSCPNRDPFRFQGSGVDFKAKFIGERDVAEARGDALCSEAMRLAKASVKASGSHKTRVVLNISLEGLKLRDEKSGAVLYNFPVGKVSFIARDTTDARAFGFIFGTSDGKHKFYALKTAQTSDHAVLSIRDMFQIVFEMKKKQFEEAKKKQEEQENLTAWLVLCRCCGTRLNPLMMCCLDCSTFGCLKHLRNAHLQEKGHLFAMSTCFGEIFCLKCDDFIYDRKIEKIRSEYQNARRKLLGLSLQHRWNPGRYEARLCRRSSLRLLRLLNSNNTGNSQQSIGGTSSIPGLRGLVNLGNTCFMNSIIQTLVHIPMLRDYFLSVCPPFKHFLNLFNCLKYLDQHNCKLCSLTPNSDLNTCLMCELSHIFQEFYGGESLYSPFVPNRMLHLVWTHAKHLSGYEQHDAHEFLISALNILHRHSESLSMKQNPHDCKCIIDRLFTGQLQSDLTYPYWDISLELLNGKTAATTTIREETLTEKLKEEENRRSESVGSNSLCSTTTYLSNLNNEGDKNELSLEECLLSFVRAENLGTKIKCERCGTYEISTKQLTLRKLPIVACFHLKRFEHVNTSNKRQKIIKPFRFPESIDLTPYTTPYRNIHEGCSKEMRQTRQKLTSLSNQYSLFAVVNHTGSTESGHYTCYVRHQRDNWFNCNDQKIRKERLEDVLSSEGYLLFYCKSFIDYD</sequence>
<dbReference type="PANTHER" id="PTHR21646:SF33">
    <property type="entry name" value="UBIQUITIN CARBOXYL-TERMINAL HYDROLASE 22"/>
    <property type="match status" value="1"/>
</dbReference>
<dbReference type="GO" id="GO:0005634">
    <property type="term" value="C:nucleus"/>
    <property type="evidence" value="ECO:0007669"/>
    <property type="project" value="UniProtKB-SubCell"/>
</dbReference>
<comment type="subcellular location">
    <subcellularLocation>
        <location evidence="2">Nucleus</location>
    </subcellularLocation>
</comment>
<evidence type="ECO:0000256" key="8">
    <source>
        <dbReference type="ARBA" id="ARBA00022801"/>
    </source>
</evidence>
<feature type="domain" description="PID" evidence="17">
    <location>
        <begin position="39"/>
        <end position="172"/>
    </location>
</feature>
<keyword evidence="7 16" id="KW-0833">Ubl conjugation pathway</keyword>
<keyword evidence="4" id="KW-0479">Metal-binding</keyword>
<dbReference type="PROSITE" id="PS50271">
    <property type="entry name" value="ZF_UBP"/>
    <property type="match status" value="1"/>
</dbReference>
<dbReference type="Pfam" id="PF00640">
    <property type="entry name" value="PID"/>
    <property type="match status" value="1"/>
</dbReference>
<dbReference type="Gene3D" id="3.90.70.10">
    <property type="entry name" value="Cysteine proteinases"/>
    <property type="match status" value="1"/>
</dbReference>
<dbReference type="InterPro" id="IPR001394">
    <property type="entry name" value="Peptidase_C19_UCH"/>
</dbReference>
<dbReference type="GO" id="GO:0030154">
    <property type="term" value="P:cell differentiation"/>
    <property type="evidence" value="ECO:0007669"/>
    <property type="project" value="UniProtKB-KW"/>
</dbReference>
<dbReference type="Proteomes" id="UP000887560">
    <property type="component" value="Unplaced"/>
</dbReference>
<evidence type="ECO:0000256" key="13">
    <source>
        <dbReference type="ARBA" id="ARBA00023242"/>
    </source>
</evidence>
<evidence type="ECO:0000256" key="6">
    <source>
        <dbReference type="ARBA" id="ARBA00022782"/>
    </source>
</evidence>
<keyword evidence="9 16" id="KW-0788">Thiol protease</keyword>
<feature type="domain" description="UBP-type" evidence="19">
    <location>
        <begin position="164"/>
        <end position="264"/>
    </location>
</feature>
<comment type="catalytic activity">
    <reaction evidence="1 16">
        <text>Thiol-dependent hydrolysis of ester, thioester, amide, peptide and isopeptide bonds formed by the C-terminal Gly of ubiquitin (a 76-residue protein attached to proteins as an intracellular targeting signal).</text>
        <dbReference type="EC" id="3.4.19.12"/>
    </reaction>
</comment>
<evidence type="ECO:0000256" key="1">
    <source>
        <dbReference type="ARBA" id="ARBA00000707"/>
    </source>
</evidence>
<dbReference type="InterPro" id="IPR018200">
    <property type="entry name" value="USP_CS"/>
</dbReference>
<protein>
    <recommendedName>
        <fullName evidence="16">Ubiquitin carboxyl-terminal hydrolase</fullName>
        <ecNumber evidence="16">3.4.19.12</ecNumber>
    </recommendedName>
</protein>
<evidence type="ECO:0000256" key="11">
    <source>
        <dbReference type="ARBA" id="ARBA00023015"/>
    </source>
</evidence>
<keyword evidence="11" id="KW-0805">Transcription regulation</keyword>
<proteinExistence type="inferred from homology"/>
<dbReference type="InterPro" id="IPR048561">
    <property type="entry name" value="Dab_PTB"/>
</dbReference>
<dbReference type="AlphaFoldDB" id="A0A915PDN9"/>
<dbReference type="InterPro" id="IPR006020">
    <property type="entry name" value="PTB/PI_dom"/>
</dbReference>
<dbReference type="SUPFAM" id="SSF57850">
    <property type="entry name" value="RING/U-box"/>
    <property type="match status" value="1"/>
</dbReference>
<dbReference type="InterPro" id="IPR001607">
    <property type="entry name" value="Znf_UBP"/>
</dbReference>
<evidence type="ECO:0000256" key="3">
    <source>
        <dbReference type="ARBA" id="ARBA00022670"/>
    </source>
</evidence>
<dbReference type="SMART" id="SM00462">
    <property type="entry name" value="PTB"/>
    <property type="match status" value="1"/>
</dbReference>
<dbReference type="GO" id="GO:0006508">
    <property type="term" value="P:proteolysis"/>
    <property type="evidence" value="ECO:0007669"/>
    <property type="project" value="UniProtKB-KW"/>
</dbReference>
<dbReference type="Pfam" id="PF00443">
    <property type="entry name" value="UCH"/>
    <property type="match status" value="1"/>
</dbReference>
<evidence type="ECO:0000256" key="5">
    <source>
        <dbReference type="ARBA" id="ARBA00022771"/>
    </source>
</evidence>
<dbReference type="WBParaSite" id="scf7180000424405.g12999">
    <property type="protein sequence ID" value="scf7180000424405.g12999"/>
    <property type="gene ID" value="scf7180000424405.g12999"/>
</dbReference>
<evidence type="ECO:0000256" key="2">
    <source>
        <dbReference type="ARBA" id="ARBA00004123"/>
    </source>
</evidence>
<dbReference type="GO" id="GO:0016579">
    <property type="term" value="P:protein deubiquitination"/>
    <property type="evidence" value="ECO:0007669"/>
    <property type="project" value="InterPro"/>
</dbReference>
<dbReference type="PROSITE" id="PS00973">
    <property type="entry name" value="USP_2"/>
    <property type="match status" value="1"/>
</dbReference>
<name>A0A915PDN9_9BILA</name>
<dbReference type="GO" id="GO:0008270">
    <property type="term" value="F:zinc ion binding"/>
    <property type="evidence" value="ECO:0007669"/>
    <property type="project" value="UniProtKB-KW"/>
</dbReference>
<dbReference type="EC" id="3.4.19.12" evidence="16"/>
<evidence type="ECO:0000256" key="14">
    <source>
        <dbReference type="ARBA" id="ARBA00038490"/>
    </source>
</evidence>
<dbReference type="GO" id="GO:0004843">
    <property type="term" value="F:cysteine-type deubiquitinase activity"/>
    <property type="evidence" value="ECO:0007669"/>
    <property type="project" value="UniProtKB-UniRule"/>
</dbReference>
<dbReference type="SUPFAM" id="SSF54001">
    <property type="entry name" value="Cysteine proteinases"/>
    <property type="match status" value="1"/>
</dbReference>
<keyword evidence="20" id="KW-1185">Reference proteome</keyword>
<dbReference type="PROSITE" id="PS00972">
    <property type="entry name" value="USP_1"/>
    <property type="match status" value="1"/>
</dbReference>
<evidence type="ECO:0000313" key="20">
    <source>
        <dbReference type="Proteomes" id="UP000887560"/>
    </source>
</evidence>
<evidence type="ECO:0000256" key="7">
    <source>
        <dbReference type="ARBA" id="ARBA00022786"/>
    </source>
</evidence>
<dbReference type="PANTHER" id="PTHR21646">
    <property type="entry name" value="UBIQUITIN CARBOXYL-TERMINAL HYDROLASE"/>
    <property type="match status" value="1"/>
</dbReference>
<dbReference type="CDD" id="cd01215">
    <property type="entry name" value="PTB_Dab"/>
    <property type="match status" value="1"/>
</dbReference>
<evidence type="ECO:0000259" key="19">
    <source>
        <dbReference type="PROSITE" id="PS50271"/>
    </source>
</evidence>
<dbReference type="InterPro" id="IPR038765">
    <property type="entry name" value="Papain-like_cys_pep_sf"/>
</dbReference>
<evidence type="ECO:0000313" key="21">
    <source>
        <dbReference type="WBParaSite" id="scf7180000424405.g12999"/>
    </source>
</evidence>
<keyword evidence="12" id="KW-0804">Transcription</keyword>
<dbReference type="PROSITE" id="PS50235">
    <property type="entry name" value="USP_3"/>
    <property type="match status" value="1"/>
</dbReference>
<organism evidence="20 21">
    <name type="scientific">Meloidogyne floridensis</name>
    <dbReference type="NCBI Taxonomy" id="298350"/>
    <lineage>
        <taxon>Eukaryota</taxon>
        <taxon>Metazoa</taxon>
        <taxon>Ecdysozoa</taxon>
        <taxon>Nematoda</taxon>
        <taxon>Chromadorea</taxon>
        <taxon>Rhabditida</taxon>
        <taxon>Tylenchina</taxon>
        <taxon>Tylenchomorpha</taxon>
        <taxon>Tylenchoidea</taxon>
        <taxon>Meloidogynidae</taxon>
        <taxon>Meloidogyninae</taxon>
        <taxon>Meloidogyne</taxon>
    </lineage>
</organism>
<keyword evidence="6" id="KW-0221">Differentiation</keyword>
<keyword evidence="3 16" id="KW-0645">Protease</keyword>
<keyword evidence="13" id="KW-0539">Nucleus</keyword>
<dbReference type="InterPro" id="IPR011993">
    <property type="entry name" value="PH-like_dom_sf"/>
</dbReference>
<accession>A0A915PDN9</accession>
<evidence type="ECO:0000256" key="16">
    <source>
        <dbReference type="RuleBase" id="RU366025"/>
    </source>
</evidence>
<reference evidence="21" key="1">
    <citation type="submission" date="2022-11" db="UniProtKB">
        <authorList>
            <consortium name="WormBaseParasite"/>
        </authorList>
    </citation>
    <scope>IDENTIFICATION</scope>
</reference>
<dbReference type="SUPFAM" id="SSF50729">
    <property type="entry name" value="PH domain-like"/>
    <property type="match status" value="1"/>
</dbReference>
<keyword evidence="5 15" id="KW-0863">Zinc-finger</keyword>
<dbReference type="InterPro" id="IPR050185">
    <property type="entry name" value="Ub_carboxyl-term_hydrolase"/>
</dbReference>
<evidence type="ECO:0000256" key="10">
    <source>
        <dbReference type="ARBA" id="ARBA00022833"/>
    </source>
</evidence>
<evidence type="ECO:0000256" key="4">
    <source>
        <dbReference type="ARBA" id="ARBA00022723"/>
    </source>
</evidence>
<dbReference type="Gene3D" id="3.30.40.10">
    <property type="entry name" value="Zinc/RING finger domain, C3HC4 (zinc finger)"/>
    <property type="match status" value="1"/>
</dbReference>
<dbReference type="Pfam" id="PF02148">
    <property type="entry name" value="zf-UBP"/>
    <property type="match status" value="1"/>
</dbReference>
<evidence type="ECO:0000256" key="15">
    <source>
        <dbReference type="PROSITE-ProRule" id="PRU00502"/>
    </source>
</evidence>
<evidence type="ECO:0000256" key="12">
    <source>
        <dbReference type="ARBA" id="ARBA00023163"/>
    </source>
</evidence>
<dbReference type="InterPro" id="IPR013083">
    <property type="entry name" value="Znf_RING/FYVE/PHD"/>
</dbReference>
<keyword evidence="10" id="KW-0862">Zinc</keyword>
<feature type="domain" description="USP" evidence="18">
    <location>
        <begin position="316"/>
        <end position="701"/>
    </location>
</feature>
<evidence type="ECO:0000259" key="18">
    <source>
        <dbReference type="PROSITE" id="PS50235"/>
    </source>
</evidence>
<dbReference type="PROSITE" id="PS01179">
    <property type="entry name" value="PID"/>
    <property type="match status" value="1"/>
</dbReference>